<evidence type="ECO:0000259" key="2">
    <source>
        <dbReference type="Pfam" id="PF03258"/>
    </source>
</evidence>
<evidence type="ECO:0000313" key="4">
    <source>
        <dbReference type="Proteomes" id="UP000823941"/>
    </source>
</evidence>
<dbReference type="InterPro" id="IPR011011">
    <property type="entry name" value="Znf_FYVE_PHD"/>
</dbReference>
<reference evidence="3 4" key="1">
    <citation type="submission" date="2021-06" db="EMBL/GenBank/DDBJ databases">
        <title>A haploid diamondback moth (Plutella xylostella L.) genome assembly resolves 31 chromosomes and identifies a diamide resistance mutation.</title>
        <authorList>
            <person name="Ward C.M."/>
            <person name="Perry K.D."/>
            <person name="Baker G."/>
            <person name="Powis K."/>
            <person name="Heckel D.G."/>
            <person name="Baxter S.W."/>
        </authorList>
    </citation>
    <scope>NUCLEOTIDE SEQUENCE [LARGE SCALE GENOMIC DNA]</scope>
    <source>
        <strain evidence="3 4">LV</strain>
        <tissue evidence="3">Single pupa</tissue>
    </source>
</reference>
<feature type="coiled-coil region" evidence="1">
    <location>
        <begin position="100"/>
        <end position="151"/>
    </location>
</feature>
<dbReference type="Gene3D" id="1.20.5.170">
    <property type="match status" value="1"/>
</dbReference>
<dbReference type="InterPro" id="IPR004941">
    <property type="entry name" value="FP_N"/>
</dbReference>
<name>A0ABQ7QU98_PLUXY</name>
<evidence type="ECO:0000313" key="3">
    <source>
        <dbReference type="EMBL" id="KAG7308625.1"/>
    </source>
</evidence>
<keyword evidence="4" id="KW-1185">Reference proteome</keyword>
<gene>
    <name evidence="3" type="ORF">JYU34_005847</name>
</gene>
<accession>A0ABQ7QU98</accession>
<dbReference type="Proteomes" id="UP000823941">
    <property type="component" value="Chromosome 8"/>
</dbReference>
<sequence>MSNNIKCAKCNKFASASGDNTVKCKGKCKRVFHINCITKGICDICLAQKSDTPGSASPISRSNRFLDLDPESLTLKTLLEELNKKMEVVFKIEKDTSFYAKSYDEMLKKQEEYREELKKEQNKVQDLQNKYSHLEKTNQALEQRVQALEQGEKSRNVEIVGLKMKENEDIKVITEQITKQLDVKFSEVERAWRVGRGEAGKRAPPLVIRLRSEDARNRLLDKKNRLRSNSDIYPDDKSTDRVL</sequence>
<comment type="caution">
    <text evidence="3">The sequence shown here is derived from an EMBL/GenBank/DDBJ whole genome shotgun (WGS) entry which is preliminary data.</text>
</comment>
<dbReference type="EMBL" id="JAHIBW010000008">
    <property type="protein sequence ID" value="KAG7308625.1"/>
    <property type="molecule type" value="Genomic_DNA"/>
</dbReference>
<evidence type="ECO:0000256" key="1">
    <source>
        <dbReference type="SAM" id="Coils"/>
    </source>
</evidence>
<keyword evidence="1" id="KW-0175">Coiled coil</keyword>
<organism evidence="3 4">
    <name type="scientific">Plutella xylostella</name>
    <name type="common">Diamondback moth</name>
    <name type="synonym">Plutella maculipennis</name>
    <dbReference type="NCBI Taxonomy" id="51655"/>
    <lineage>
        <taxon>Eukaryota</taxon>
        <taxon>Metazoa</taxon>
        <taxon>Ecdysozoa</taxon>
        <taxon>Arthropoda</taxon>
        <taxon>Hexapoda</taxon>
        <taxon>Insecta</taxon>
        <taxon>Pterygota</taxon>
        <taxon>Neoptera</taxon>
        <taxon>Endopterygota</taxon>
        <taxon>Lepidoptera</taxon>
        <taxon>Glossata</taxon>
        <taxon>Ditrysia</taxon>
        <taxon>Yponomeutoidea</taxon>
        <taxon>Plutellidae</taxon>
        <taxon>Plutella</taxon>
    </lineage>
</organism>
<feature type="domain" description="FP protein N-terminal" evidence="2">
    <location>
        <begin position="155"/>
        <end position="236"/>
    </location>
</feature>
<dbReference type="Pfam" id="PF03258">
    <property type="entry name" value="Baculo_FP"/>
    <property type="match status" value="1"/>
</dbReference>
<protein>
    <recommendedName>
        <fullName evidence="2">FP protein N-terminal domain-containing protein</fullName>
    </recommendedName>
</protein>
<dbReference type="SUPFAM" id="SSF57903">
    <property type="entry name" value="FYVE/PHD zinc finger"/>
    <property type="match status" value="1"/>
</dbReference>
<proteinExistence type="predicted"/>